<proteinExistence type="predicted"/>
<reference evidence="1 2" key="1">
    <citation type="journal article" date="2016" name="Genome Announc.">
        <title>Draft Genome Sequences of Five Rapidly Growing Mycobacterium Species, M. thermoresistibile, M. fortuitum subsp. acetamidolyticum, M. canariasense, M. brisbanense, and M. novocastrense.</title>
        <authorList>
            <person name="Katahira K."/>
            <person name="Ogura Y."/>
            <person name="Gotoh Y."/>
            <person name="Hayashi T."/>
        </authorList>
    </citation>
    <scope>NUCLEOTIDE SEQUENCE [LARGE SCALE GENOMIC DNA]</scope>
    <source>
        <strain evidence="1 2">JCM6362</strain>
    </source>
</reference>
<organism evidence="1 2">
    <name type="scientific">Mycolicibacterium thermoresistibile</name>
    <name type="common">Mycobacterium thermoresistibile</name>
    <dbReference type="NCBI Taxonomy" id="1797"/>
    <lineage>
        <taxon>Bacteria</taxon>
        <taxon>Bacillati</taxon>
        <taxon>Actinomycetota</taxon>
        <taxon>Actinomycetes</taxon>
        <taxon>Mycobacteriales</taxon>
        <taxon>Mycobacteriaceae</taxon>
        <taxon>Mycolicibacterium</taxon>
    </lineage>
</organism>
<dbReference type="PROSITE" id="PS51257">
    <property type="entry name" value="PROKAR_LIPOPROTEIN"/>
    <property type="match status" value="1"/>
</dbReference>
<comment type="caution">
    <text evidence="1">The sequence shown here is derived from an EMBL/GenBank/DDBJ whole genome shotgun (WGS) entry which is preliminary data.</text>
</comment>
<accession>A0A100XIP3</accession>
<protein>
    <submittedName>
        <fullName evidence="1">LppU protein</fullName>
    </submittedName>
</protein>
<dbReference type="AlphaFoldDB" id="A0A100XIP3"/>
<dbReference type="STRING" id="1797.RMCT_4309"/>
<evidence type="ECO:0000313" key="2">
    <source>
        <dbReference type="Proteomes" id="UP000069654"/>
    </source>
</evidence>
<dbReference type="OrthoDB" id="3701210at2"/>
<dbReference type="OMA" id="VVGGCMD"/>
<sequence length="169" mass="17676">MRTPPRDSPVAAGSAILAIVAVVGAVSGCASADLQVGDCLRMGGPPDNPDAAEVPCGTPESTHKIAAIVQDEAECPADVDSYYSMRSTFDDATTTVCLDIDWVVGGCMSIDPTDEADPVRADCADPAAPHLQRVTEILDDVADVDQCVSGTGYAYEDRQFTVCVEHVEV</sequence>
<dbReference type="RefSeq" id="WP_003924359.1">
    <property type="nucleotide sequence ID" value="NZ_BCTB01000052.1"/>
</dbReference>
<reference evidence="2" key="2">
    <citation type="submission" date="2016-02" db="EMBL/GenBank/DDBJ databases">
        <title>Draft genome sequence of five rapidly growing Mycobacterium species.</title>
        <authorList>
            <person name="Katahira K."/>
            <person name="Gotou Y."/>
            <person name="Iida K."/>
            <person name="Ogura Y."/>
            <person name="Hayashi T."/>
        </authorList>
    </citation>
    <scope>NUCLEOTIDE SEQUENCE [LARGE SCALE GENOMIC DNA]</scope>
    <source>
        <strain evidence="2">JCM6362</strain>
    </source>
</reference>
<gene>
    <name evidence="1" type="ORF">RMCT_4309</name>
</gene>
<evidence type="ECO:0000313" key="1">
    <source>
        <dbReference type="EMBL" id="GAT17340.1"/>
    </source>
</evidence>
<name>A0A100XIP3_MYCTH</name>
<dbReference type="Proteomes" id="UP000069654">
    <property type="component" value="Unassembled WGS sequence"/>
</dbReference>
<dbReference type="EMBL" id="BCTB01000052">
    <property type="protein sequence ID" value="GAT17340.1"/>
    <property type="molecule type" value="Genomic_DNA"/>
</dbReference>